<evidence type="ECO:0000256" key="2">
    <source>
        <dbReference type="ARBA" id="ARBA00022573"/>
    </source>
</evidence>
<dbReference type="PROSITE" id="PS51014">
    <property type="entry name" value="COBK_CBIJ"/>
    <property type="match status" value="1"/>
</dbReference>
<reference evidence="6" key="1">
    <citation type="submission" date="2016-10" db="EMBL/GenBank/DDBJ databases">
        <authorList>
            <person name="Varghese N."/>
            <person name="Submissions S."/>
        </authorList>
    </citation>
    <scope>NUCLEOTIDE SEQUENCE [LARGE SCALE GENOMIC DNA]</scope>
    <source>
        <strain evidence="6">DSM 44232</strain>
    </source>
</reference>
<feature type="compositionally biased region" description="Low complexity" evidence="4">
    <location>
        <begin position="26"/>
        <end position="44"/>
    </location>
</feature>
<dbReference type="Pfam" id="PF02571">
    <property type="entry name" value="CbiJ"/>
    <property type="match status" value="1"/>
</dbReference>
<gene>
    <name evidence="5" type="ORF">SAMN04488564_10824</name>
</gene>
<dbReference type="NCBIfam" id="NF005968">
    <property type="entry name" value="PRK08057.1-2"/>
    <property type="match status" value="1"/>
</dbReference>
<keyword evidence="2" id="KW-0169">Cobalamin biosynthesis</keyword>
<organism evidence="5 6">
    <name type="scientific">Lentzea waywayandensis</name>
    <dbReference type="NCBI Taxonomy" id="84724"/>
    <lineage>
        <taxon>Bacteria</taxon>
        <taxon>Bacillati</taxon>
        <taxon>Actinomycetota</taxon>
        <taxon>Actinomycetes</taxon>
        <taxon>Pseudonocardiales</taxon>
        <taxon>Pseudonocardiaceae</taxon>
        <taxon>Lentzea</taxon>
    </lineage>
</organism>
<evidence type="ECO:0000313" key="6">
    <source>
        <dbReference type="Proteomes" id="UP000198583"/>
    </source>
</evidence>
<dbReference type="OrthoDB" id="5183775at2"/>
<sequence>MILILGGTGEARELARRVVGASAADGAVASPSPAAGSSVADGSGTPRPPVISSLAGRVSNPALPAGEIRVGGFGGVDGLAQWLRDNDVHAVVDATHPFARRITANAFEACSQTGVPFLVLRRPGFTPQPGWSWVDSVADAARELPGTRVFLTTGRQDLAEFAACPQWFLARMVEPPEPPLPQRIEVLLSRGPFTVDGELELMRSREIDVLVTKDSGGSMTSAKLEAARRLGVPVVIVRRPPLPPAETVADVDAAVSWLGTVGA</sequence>
<keyword evidence="6" id="KW-1185">Reference proteome</keyword>
<evidence type="ECO:0000256" key="3">
    <source>
        <dbReference type="ARBA" id="ARBA00023002"/>
    </source>
</evidence>
<feature type="region of interest" description="Disordered" evidence="4">
    <location>
        <begin position="26"/>
        <end position="50"/>
    </location>
</feature>
<dbReference type="AlphaFoldDB" id="A0A1I6F4N9"/>
<dbReference type="GO" id="GO:0016994">
    <property type="term" value="F:precorrin-6A reductase activity"/>
    <property type="evidence" value="ECO:0007669"/>
    <property type="project" value="InterPro"/>
</dbReference>
<dbReference type="PANTHER" id="PTHR36925">
    <property type="entry name" value="COBALT-PRECORRIN-6A REDUCTASE"/>
    <property type="match status" value="1"/>
</dbReference>
<dbReference type="RefSeq" id="WP_093600808.1">
    <property type="nucleotide sequence ID" value="NZ_FOYL01000008.1"/>
</dbReference>
<name>A0A1I6F4N9_9PSEU</name>
<dbReference type="STRING" id="84724.SAMN04488564_10824"/>
<dbReference type="GO" id="GO:0009236">
    <property type="term" value="P:cobalamin biosynthetic process"/>
    <property type="evidence" value="ECO:0007669"/>
    <property type="project" value="UniProtKB-UniPathway"/>
</dbReference>
<proteinExistence type="predicted"/>
<dbReference type="PANTHER" id="PTHR36925:SF1">
    <property type="entry name" value="COBALT-PRECORRIN-6A REDUCTASE"/>
    <property type="match status" value="1"/>
</dbReference>
<protein>
    <submittedName>
        <fullName evidence="5">Precorrin-6A/cobalt-precorrin-6A reductase</fullName>
    </submittedName>
</protein>
<accession>A0A1I6F4N9</accession>
<evidence type="ECO:0000313" key="5">
    <source>
        <dbReference type="EMBL" id="SFR24707.1"/>
    </source>
</evidence>
<dbReference type="EMBL" id="FOYL01000008">
    <property type="protein sequence ID" value="SFR24707.1"/>
    <property type="molecule type" value="Genomic_DNA"/>
</dbReference>
<keyword evidence="3" id="KW-0560">Oxidoreductase</keyword>
<dbReference type="InterPro" id="IPR003723">
    <property type="entry name" value="Precorrin-6x_reduct"/>
</dbReference>
<dbReference type="Proteomes" id="UP000198583">
    <property type="component" value="Unassembled WGS sequence"/>
</dbReference>
<evidence type="ECO:0000256" key="1">
    <source>
        <dbReference type="ARBA" id="ARBA00004953"/>
    </source>
</evidence>
<dbReference type="NCBIfam" id="TIGR00715">
    <property type="entry name" value="precor6x_red"/>
    <property type="match status" value="1"/>
</dbReference>
<evidence type="ECO:0000256" key="4">
    <source>
        <dbReference type="SAM" id="MobiDB-lite"/>
    </source>
</evidence>
<dbReference type="UniPathway" id="UPA00148"/>
<comment type="pathway">
    <text evidence="1">Cofactor biosynthesis; adenosylcobalamin biosynthesis.</text>
</comment>